<feature type="signal peptide" evidence="2">
    <location>
        <begin position="1"/>
        <end position="20"/>
    </location>
</feature>
<accession>A0A9P5RZM8</accession>
<dbReference type="AlphaFoldDB" id="A0A9P5RZM8"/>
<dbReference type="OrthoDB" id="2446484at2759"/>
<feature type="chain" id="PRO_5040451309" evidence="2">
    <location>
        <begin position="21"/>
        <end position="333"/>
    </location>
</feature>
<feature type="region of interest" description="Disordered" evidence="1">
    <location>
        <begin position="213"/>
        <end position="260"/>
    </location>
</feature>
<evidence type="ECO:0000256" key="2">
    <source>
        <dbReference type="SAM" id="SignalP"/>
    </source>
</evidence>
<evidence type="ECO:0000313" key="4">
    <source>
        <dbReference type="Proteomes" id="UP000748756"/>
    </source>
</evidence>
<keyword evidence="4" id="KW-1185">Reference proteome</keyword>
<reference evidence="3" key="1">
    <citation type="journal article" date="2020" name="Fungal Divers.">
        <title>Resolving the Mortierellaceae phylogeny through synthesis of multi-gene phylogenetics and phylogenomics.</title>
        <authorList>
            <person name="Vandepol N."/>
            <person name="Liber J."/>
            <person name="Desiro A."/>
            <person name="Na H."/>
            <person name="Kennedy M."/>
            <person name="Barry K."/>
            <person name="Grigoriev I.V."/>
            <person name="Miller A.N."/>
            <person name="O'Donnell K."/>
            <person name="Stajich J.E."/>
            <person name="Bonito G."/>
        </authorList>
    </citation>
    <scope>NUCLEOTIDE SEQUENCE</scope>
    <source>
        <strain evidence="3">NRRL 6426</strain>
    </source>
</reference>
<dbReference type="EMBL" id="JAAAUQ010000481">
    <property type="protein sequence ID" value="KAF9149845.1"/>
    <property type="molecule type" value="Genomic_DNA"/>
</dbReference>
<keyword evidence="2" id="KW-0732">Signal</keyword>
<gene>
    <name evidence="3" type="ORF">BG015_008337</name>
</gene>
<name>A0A9P5RZM8_9FUNG</name>
<organism evidence="3 4">
    <name type="scientific">Linnemannia schmuckeri</name>
    <dbReference type="NCBI Taxonomy" id="64567"/>
    <lineage>
        <taxon>Eukaryota</taxon>
        <taxon>Fungi</taxon>
        <taxon>Fungi incertae sedis</taxon>
        <taxon>Mucoromycota</taxon>
        <taxon>Mortierellomycotina</taxon>
        <taxon>Mortierellomycetes</taxon>
        <taxon>Mortierellales</taxon>
        <taxon>Mortierellaceae</taxon>
        <taxon>Linnemannia</taxon>
    </lineage>
</organism>
<proteinExistence type="predicted"/>
<evidence type="ECO:0000313" key="3">
    <source>
        <dbReference type="EMBL" id="KAF9149845.1"/>
    </source>
</evidence>
<evidence type="ECO:0000256" key="1">
    <source>
        <dbReference type="SAM" id="MobiDB-lite"/>
    </source>
</evidence>
<sequence>MRIPTIVLLSSVALSLLVNAENAPAAPTADVAAGATPIAANVAAATPVADNVGAATPIAANVAAATPVAANVVAEAKPEVVTEATSPLKMEEDGNGKVFTKTTVAFDDTNKEVKNKEEADFKAQGLLDIDLGGDGHGKHHHHHHDDWFDDWFDDDWFDENHYNHYIHHNHYHLFGDKDYWPRPVPKGCPELSFYDQMIWDQQRYHGIIHRRRGPLADASGPSPIAADVDNKDAEADNDTEAEMKDAPPAPAAPADPAAAVVEDKDVGKTDETVDSKGLHLCILGDCDHDEHEHDHDDHHHHHNGHHKLSRFLRQFRGKALRIDSRGCPLPYKH</sequence>
<protein>
    <submittedName>
        <fullName evidence="3">Uncharacterized protein</fullName>
    </submittedName>
</protein>
<comment type="caution">
    <text evidence="3">The sequence shown here is derived from an EMBL/GenBank/DDBJ whole genome shotgun (WGS) entry which is preliminary data.</text>
</comment>
<dbReference type="Proteomes" id="UP000748756">
    <property type="component" value="Unassembled WGS sequence"/>
</dbReference>